<evidence type="ECO:0000313" key="2">
    <source>
        <dbReference type="EMBL" id="MYR34829.1"/>
    </source>
</evidence>
<dbReference type="InterPro" id="IPR007374">
    <property type="entry name" value="ASCH_domain"/>
</dbReference>
<gene>
    <name evidence="2" type="ORF">GTW20_21875</name>
</gene>
<dbReference type="SMART" id="SM01022">
    <property type="entry name" value="ASCH"/>
    <property type="match status" value="1"/>
</dbReference>
<evidence type="ECO:0000259" key="1">
    <source>
        <dbReference type="SMART" id="SM01022"/>
    </source>
</evidence>
<dbReference type="RefSeq" id="WP_161111724.1">
    <property type="nucleotide sequence ID" value="NZ_WWHY01000001.1"/>
</dbReference>
<sequence>MNDRPADLDQRPRAHEMNLYKRYFDLITSGEKTTEIRVNDSSRQRLKEGDLLRFKCRDEEVLTRITRIARYRDFDEMFDHEPISSVDPTASREDQLRNVREIYPPEREALGVVAIGIELVET</sequence>
<dbReference type="EMBL" id="WWHY01000001">
    <property type="protein sequence ID" value="MYR34829.1"/>
    <property type="molecule type" value="Genomic_DNA"/>
</dbReference>
<organism evidence="2 3">
    <name type="scientific">Nocardiopsis alba</name>
    <dbReference type="NCBI Taxonomy" id="53437"/>
    <lineage>
        <taxon>Bacteria</taxon>
        <taxon>Bacillati</taxon>
        <taxon>Actinomycetota</taxon>
        <taxon>Actinomycetes</taxon>
        <taxon>Streptosporangiales</taxon>
        <taxon>Nocardiopsidaceae</taxon>
        <taxon>Nocardiopsis</taxon>
    </lineage>
</organism>
<accession>A0A7K2IY10</accession>
<evidence type="ECO:0000313" key="3">
    <source>
        <dbReference type="Proteomes" id="UP000467124"/>
    </source>
</evidence>
<feature type="domain" description="ASCH" evidence="1">
    <location>
        <begin position="17"/>
        <end position="121"/>
    </location>
</feature>
<proteinExistence type="predicted"/>
<dbReference type="Gene3D" id="2.30.130.30">
    <property type="entry name" value="Hypothetical protein"/>
    <property type="match status" value="1"/>
</dbReference>
<name>A0A7K2IY10_9ACTN</name>
<dbReference type="InterPro" id="IPR015947">
    <property type="entry name" value="PUA-like_sf"/>
</dbReference>
<dbReference type="Proteomes" id="UP000467124">
    <property type="component" value="Unassembled WGS sequence"/>
</dbReference>
<comment type="caution">
    <text evidence="2">The sequence shown here is derived from an EMBL/GenBank/DDBJ whole genome shotgun (WGS) entry which is preliminary data.</text>
</comment>
<dbReference type="AlphaFoldDB" id="A0A7K2IY10"/>
<dbReference type="Pfam" id="PF04266">
    <property type="entry name" value="ASCH"/>
    <property type="match status" value="1"/>
</dbReference>
<protein>
    <submittedName>
        <fullName evidence="2">ASCH domain-containing protein</fullName>
    </submittedName>
</protein>
<reference evidence="2 3" key="1">
    <citation type="journal article" date="2019" name="Nat. Commun.">
        <title>The antimicrobial potential of Streptomyces from insect microbiomes.</title>
        <authorList>
            <person name="Chevrette M.G."/>
            <person name="Carlson C.M."/>
            <person name="Ortega H.E."/>
            <person name="Thomas C."/>
            <person name="Ananiev G.E."/>
            <person name="Barns K.J."/>
            <person name="Book A.J."/>
            <person name="Cagnazzo J."/>
            <person name="Carlos C."/>
            <person name="Flanigan W."/>
            <person name="Grubbs K.J."/>
            <person name="Horn H.A."/>
            <person name="Hoffmann F.M."/>
            <person name="Klassen J.L."/>
            <person name="Knack J.J."/>
            <person name="Lewin G.R."/>
            <person name="McDonald B.R."/>
            <person name="Muller L."/>
            <person name="Melo W.G.P."/>
            <person name="Pinto-Tomas A.A."/>
            <person name="Schmitz A."/>
            <person name="Wendt-Pienkowski E."/>
            <person name="Wildman S."/>
            <person name="Zhao M."/>
            <person name="Zhang F."/>
            <person name="Bugni T.S."/>
            <person name="Andes D.R."/>
            <person name="Pupo M.T."/>
            <person name="Currie C.R."/>
        </authorList>
    </citation>
    <scope>NUCLEOTIDE SEQUENCE [LARGE SCALE GENOMIC DNA]</scope>
    <source>
        <strain evidence="2 3">SID5840</strain>
    </source>
</reference>
<dbReference type="SUPFAM" id="SSF88697">
    <property type="entry name" value="PUA domain-like"/>
    <property type="match status" value="1"/>
</dbReference>